<comment type="caution">
    <text evidence="2">The sequence shown here is derived from an EMBL/GenBank/DDBJ whole genome shotgun (WGS) entry which is preliminary data.</text>
</comment>
<dbReference type="Proteomes" id="UP000245430">
    <property type="component" value="Unassembled WGS sequence"/>
</dbReference>
<feature type="domain" description="Outer membrane protein beta-barrel" evidence="1">
    <location>
        <begin position="35"/>
        <end position="206"/>
    </location>
</feature>
<dbReference type="Pfam" id="PF13568">
    <property type="entry name" value="OMP_b-brl_2"/>
    <property type="match status" value="1"/>
</dbReference>
<dbReference type="InterPro" id="IPR025665">
    <property type="entry name" value="Beta-barrel_OMP_2"/>
</dbReference>
<accession>A0A316DK29</accession>
<proteinExistence type="predicted"/>
<dbReference type="AlphaFoldDB" id="A0A316DK29"/>
<sequence>MKKYSILLLILLFTGYQAHSQVLISLLFGDKLNSEYVEFGLDGGADFSSLKGISSNTSPNFYLGFYFDFTIKKNPQWVFNTGVIVKSTMGAEDIAVYSLNNPDLDDAFEGGSVQRKINYFNVPLVIKRKFGDHFSTGVGTMLGLRYKAHDVFTNKVIDKEDLTYELDIKDQTTHLDAGLMGVINYKLMSKLGMNIHVKYYYGLVNINKNDAEGKQYNRSVYLGVGIPIGSRKNKKVEATDNNTAEKTN</sequence>
<dbReference type="EMBL" id="QGGP01000004">
    <property type="protein sequence ID" value="PWK18587.1"/>
    <property type="molecule type" value="Genomic_DNA"/>
</dbReference>
<name>A0A316DK29_9FLAO</name>
<gene>
    <name evidence="2" type="ORF">LX78_01894</name>
</gene>
<evidence type="ECO:0000313" key="2">
    <source>
        <dbReference type="EMBL" id="PWK18587.1"/>
    </source>
</evidence>
<dbReference type="RefSeq" id="WP_109682407.1">
    <property type="nucleotide sequence ID" value="NZ_QGGP01000004.1"/>
</dbReference>
<keyword evidence="3" id="KW-1185">Reference proteome</keyword>
<evidence type="ECO:0000259" key="1">
    <source>
        <dbReference type="Pfam" id="PF13568"/>
    </source>
</evidence>
<organism evidence="2 3">
    <name type="scientific">Xanthomarina spongicola</name>
    <dbReference type="NCBI Taxonomy" id="570520"/>
    <lineage>
        <taxon>Bacteria</taxon>
        <taxon>Pseudomonadati</taxon>
        <taxon>Bacteroidota</taxon>
        <taxon>Flavobacteriia</taxon>
        <taxon>Flavobacteriales</taxon>
        <taxon>Flavobacteriaceae</taxon>
        <taxon>Xanthomarina</taxon>
    </lineage>
</organism>
<evidence type="ECO:0000313" key="3">
    <source>
        <dbReference type="Proteomes" id="UP000245430"/>
    </source>
</evidence>
<protein>
    <submittedName>
        <fullName evidence="2">Outer membrane protein with beta-barrel domain</fullName>
    </submittedName>
</protein>
<reference evidence="2 3" key="1">
    <citation type="submission" date="2018-05" db="EMBL/GenBank/DDBJ databases">
        <title>Genomic Encyclopedia of Archaeal and Bacterial Type Strains, Phase II (KMG-II): from individual species to whole genera.</title>
        <authorList>
            <person name="Goeker M."/>
        </authorList>
    </citation>
    <scope>NUCLEOTIDE SEQUENCE [LARGE SCALE GENOMIC DNA]</scope>
    <source>
        <strain evidence="2 3">DSM 22637</strain>
    </source>
</reference>
<dbReference type="OrthoDB" id="1120420at2"/>